<dbReference type="EMBL" id="FOLM01000009">
    <property type="protein sequence ID" value="SFD09910.1"/>
    <property type="molecule type" value="Genomic_DNA"/>
</dbReference>
<name>A0A1I1PVG8_9ACTN</name>
<keyword evidence="4" id="KW-1185">Reference proteome</keyword>
<organism evidence="3 4">
    <name type="scientific">Streptomyces aidingensis</name>
    <dbReference type="NCBI Taxonomy" id="910347"/>
    <lineage>
        <taxon>Bacteria</taxon>
        <taxon>Bacillati</taxon>
        <taxon>Actinomycetota</taxon>
        <taxon>Actinomycetes</taxon>
        <taxon>Kitasatosporales</taxon>
        <taxon>Streptomycetaceae</taxon>
        <taxon>Streptomyces</taxon>
    </lineage>
</organism>
<evidence type="ECO:0000256" key="1">
    <source>
        <dbReference type="SAM" id="MobiDB-lite"/>
    </source>
</evidence>
<evidence type="ECO:0000313" key="2">
    <source>
        <dbReference type="EMBL" id="SFC87588.1"/>
    </source>
</evidence>
<dbReference type="Proteomes" id="UP000199207">
    <property type="component" value="Unassembled WGS sequence"/>
</dbReference>
<protein>
    <submittedName>
        <fullName evidence="3">Uncharacterized protein</fullName>
    </submittedName>
</protein>
<dbReference type="AlphaFoldDB" id="A0A1I1PVG8"/>
<sequence>MDIPPGRLLTPDEDGTAPLRTPARLDVPPLGAVVPVADRPGTWIAAAGTGVCLLDPGTDPEWLAVPERDAPTPCG</sequence>
<dbReference type="EMBL" id="FOLM01000007">
    <property type="protein sequence ID" value="SFC87588.1"/>
    <property type="molecule type" value="Genomic_DNA"/>
</dbReference>
<accession>A0A1I1PVG8</accession>
<feature type="region of interest" description="Disordered" evidence="1">
    <location>
        <begin position="1"/>
        <end position="23"/>
    </location>
</feature>
<evidence type="ECO:0000313" key="4">
    <source>
        <dbReference type="Proteomes" id="UP000199207"/>
    </source>
</evidence>
<gene>
    <name evidence="2" type="ORF">SAMN05421773_1079</name>
    <name evidence="3" type="ORF">SAMN05421773_109226</name>
</gene>
<evidence type="ECO:0000313" key="3">
    <source>
        <dbReference type="EMBL" id="SFD09910.1"/>
    </source>
</evidence>
<dbReference type="RefSeq" id="WP_342746964.1">
    <property type="nucleotide sequence ID" value="NZ_FOLM01000007.1"/>
</dbReference>
<proteinExistence type="predicted"/>
<dbReference type="STRING" id="910347.SAMN05421773_1079"/>
<reference evidence="3 4" key="1">
    <citation type="submission" date="2016-10" db="EMBL/GenBank/DDBJ databases">
        <authorList>
            <person name="de Groot N.N."/>
        </authorList>
    </citation>
    <scope>NUCLEOTIDE SEQUENCE [LARGE SCALE GENOMIC DNA]</scope>
    <source>
        <strain evidence="3 4">CGMCC 4.5739</strain>
    </source>
</reference>